<dbReference type="Pfam" id="PF13259">
    <property type="entry name" value="clamp_Gag1-like"/>
    <property type="match status" value="1"/>
</dbReference>
<dbReference type="InterPro" id="IPR025124">
    <property type="entry name" value="Gag1-like_clamp"/>
</dbReference>
<feature type="non-terminal residue" evidence="3">
    <location>
        <position position="295"/>
    </location>
</feature>
<evidence type="ECO:0000313" key="3">
    <source>
        <dbReference type="EMBL" id="KAF1963126.1"/>
    </source>
</evidence>
<dbReference type="InterPro" id="IPR053274">
    <property type="entry name" value="Fluconazole_resistance"/>
</dbReference>
<feature type="region of interest" description="Disordered" evidence="1">
    <location>
        <begin position="1"/>
        <end position="102"/>
    </location>
</feature>
<dbReference type="AlphaFoldDB" id="A0A6A5UJM8"/>
<evidence type="ECO:0000256" key="1">
    <source>
        <dbReference type="SAM" id="MobiDB-lite"/>
    </source>
</evidence>
<feature type="compositionally biased region" description="Polar residues" evidence="1">
    <location>
        <begin position="1"/>
        <end position="13"/>
    </location>
</feature>
<proteinExistence type="predicted"/>
<feature type="compositionally biased region" description="Polar residues" evidence="1">
    <location>
        <begin position="139"/>
        <end position="169"/>
    </location>
</feature>
<sequence>MPTVENSDPNATRQARRFLQGRVRNDWDWPDAPECWSASDEEVRNVESFRERYYGTSSPSASDNDSTTQNDPYQFEGPDSIGQALDRQKESKKRKKREQLQEECSVNEGLRIFCERRDRWTGVDSVRKYALGGKRALSSDVSTPMETDTQASPTTPDSAPTNRTHSQPIPTSPEPLIPIAPTLLPDNPTRQAIGPKTYSDIYSKIVLQSRTPSVPINLADMTKALVQGWKENGEWPPKAAPLDPLAGNKRIGLVGVGNGKTESGVAGEPFLSHHPHLQKGVEGVKRMLHFGGHHD</sequence>
<dbReference type="EMBL" id="ML976978">
    <property type="protein sequence ID" value="KAF1963126.1"/>
    <property type="molecule type" value="Genomic_DNA"/>
</dbReference>
<feature type="domain" description="Gag1-like clamp" evidence="2">
    <location>
        <begin position="72"/>
        <end position="236"/>
    </location>
</feature>
<keyword evidence="4" id="KW-1185">Reference proteome</keyword>
<feature type="region of interest" description="Disordered" evidence="1">
    <location>
        <begin position="137"/>
        <end position="174"/>
    </location>
</feature>
<evidence type="ECO:0000259" key="2">
    <source>
        <dbReference type="Pfam" id="PF13259"/>
    </source>
</evidence>
<reference evidence="3" key="1">
    <citation type="journal article" date="2020" name="Stud. Mycol.">
        <title>101 Dothideomycetes genomes: a test case for predicting lifestyles and emergence of pathogens.</title>
        <authorList>
            <person name="Haridas S."/>
            <person name="Albert R."/>
            <person name="Binder M."/>
            <person name="Bloem J."/>
            <person name="Labutti K."/>
            <person name="Salamov A."/>
            <person name="Andreopoulos B."/>
            <person name="Baker S."/>
            <person name="Barry K."/>
            <person name="Bills G."/>
            <person name="Bluhm B."/>
            <person name="Cannon C."/>
            <person name="Castanera R."/>
            <person name="Culley D."/>
            <person name="Daum C."/>
            <person name="Ezra D."/>
            <person name="Gonzalez J."/>
            <person name="Henrissat B."/>
            <person name="Kuo A."/>
            <person name="Liang C."/>
            <person name="Lipzen A."/>
            <person name="Lutzoni F."/>
            <person name="Magnuson J."/>
            <person name="Mondo S."/>
            <person name="Nolan M."/>
            <person name="Ohm R."/>
            <person name="Pangilinan J."/>
            <person name="Park H.-J."/>
            <person name="Ramirez L."/>
            <person name="Alfaro M."/>
            <person name="Sun H."/>
            <person name="Tritt A."/>
            <person name="Yoshinaga Y."/>
            <person name="Zwiers L.-H."/>
            <person name="Turgeon B."/>
            <person name="Goodwin S."/>
            <person name="Spatafora J."/>
            <person name="Crous P."/>
            <person name="Grigoriev I."/>
        </authorList>
    </citation>
    <scope>NUCLEOTIDE SEQUENCE</scope>
    <source>
        <strain evidence="3">CBS 675.92</strain>
    </source>
</reference>
<feature type="compositionally biased region" description="Basic and acidic residues" evidence="1">
    <location>
        <begin position="41"/>
        <end position="53"/>
    </location>
</feature>
<dbReference type="OrthoDB" id="5422958at2759"/>
<feature type="compositionally biased region" description="Polar residues" evidence="1">
    <location>
        <begin position="55"/>
        <end position="72"/>
    </location>
</feature>
<accession>A0A6A5UJM8</accession>
<protein>
    <recommendedName>
        <fullName evidence="2">Gag1-like clamp domain-containing protein</fullName>
    </recommendedName>
</protein>
<dbReference type="Proteomes" id="UP000800035">
    <property type="component" value="Unassembled WGS sequence"/>
</dbReference>
<gene>
    <name evidence="3" type="ORF">CC80DRAFT_434596</name>
</gene>
<organism evidence="3 4">
    <name type="scientific">Byssothecium circinans</name>
    <dbReference type="NCBI Taxonomy" id="147558"/>
    <lineage>
        <taxon>Eukaryota</taxon>
        <taxon>Fungi</taxon>
        <taxon>Dikarya</taxon>
        <taxon>Ascomycota</taxon>
        <taxon>Pezizomycotina</taxon>
        <taxon>Dothideomycetes</taxon>
        <taxon>Pleosporomycetidae</taxon>
        <taxon>Pleosporales</taxon>
        <taxon>Massarineae</taxon>
        <taxon>Massarinaceae</taxon>
        <taxon>Byssothecium</taxon>
    </lineage>
</organism>
<dbReference type="PANTHER" id="PTHR28065">
    <property type="entry name" value="FREQUENIN"/>
    <property type="match status" value="1"/>
</dbReference>
<name>A0A6A5UJM8_9PLEO</name>
<evidence type="ECO:0000313" key="4">
    <source>
        <dbReference type="Proteomes" id="UP000800035"/>
    </source>
</evidence>
<dbReference type="PANTHER" id="PTHR28065:SF1">
    <property type="entry name" value="DUF4050 DOMAIN-CONTAINING PROTEIN"/>
    <property type="match status" value="1"/>
</dbReference>